<organism evidence="4 5">
    <name type="scientific">Tetrahymena thermophila (strain SB210)</name>
    <dbReference type="NCBI Taxonomy" id="312017"/>
    <lineage>
        <taxon>Eukaryota</taxon>
        <taxon>Sar</taxon>
        <taxon>Alveolata</taxon>
        <taxon>Ciliophora</taxon>
        <taxon>Intramacronucleata</taxon>
        <taxon>Oligohymenophorea</taxon>
        <taxon>Hymenostomatida</taxon>
        <taxon>Tetrahymenina</taxon>
        <taxon>Tetrahymenidae</taxon>
        <taxon>Tetrahymena</taxon>
    </lineage>
</organism>
<keyword evidence="5" id="KW-1185">Reference proteome</keyword>
<dbReference type="RefSeq" id="XP_001032641.2">
    <property type="nucleotide sequence ID" value="XM_001032641.2"/>
</dbReference>
<accession>I7LZV3</accession>
<dbReference type="EMBL" id="GG662510">
    <property type="protein sequence ID" value="EAR84978.2"/>
    <property type="molecule type" value="Genomic_DNA"/>
</dbReference>
<evidence type="ECO:0000313" key="4">
    <source>
        <dbReference type="EMBL" id="EAR84978.2"/>
    </source>
</evidence>
<dbReference type="InterPro" id="IPR001680">
    <property type="entry name" value="WD40_rpt"/>
</dbReference>
<dbReference type="GeneID" id="7824030"/>
<proteinExistence type="predicted"/>
<keyword evidence="1 3" id="KW-0853">WD repeat</keyword>
<gene>
    <name evidence="4" type="ORF">TTHERM_00585360</name>
</gene>
<dbReference type="PRINTS" id="PR00320">
    <property type="entry name" value="GPROTEINBRPT"/>
</dbReference>
<feature type="repeat" description="WD" evidence="3">
    <location>
        <begin position="476"/>
        <end position="517"/>
    </location>
</feature>
<dbReference type="Gene3D" id="2.130.10.10">
    <property type="entry name" value="YVTN repeat-like/Quinoprotein amine dehydrogenase"/>
    <property type="match status" value="2"/>
</dbReference>
<dbReference type="PANTHER" id="PTHR22847:SF637">
    <property type="entry name" value="WD REPEAT DOMAIN 5B"/>
    <property type="match status" value="1"/>
</dbReference>
<dbReference type="PROSITE" id="PS50294">
    <property type="entry name" value="WD_REPEATS_REGION"/>
    <property type="match status" value="3"/>
</dbReference>
<dbReference type="SMART" id="SM00320">
    <property type="entry name" value="WD40"/>
    <property type="match status" value="7"/>
</dbReference>
<dbReference type="InParanoid" id="I7LZV3"/>
<dbReference type="InterPro" id="IPR036322">
    <property type="entry name" value="WD40_repeat_dom_sf"/>
</dbReference>
<dbReference type="PROSITE" id="PS50082">
    <property type="entry name" value="WD_REPEATS_2"/>
    <property type="match status" value="5"/>
</dbReference>
<evidence type="ECO:0000256" key="1">
    <source>
        <dbReference type="ARBA" id="ARBA00022574"/>
    </source>
</evidence>
<feature type="repeat" description="WD" evidence="3">
    <location>
        <begin position="434"/>
        <end position="475"/>
    </location>
</feature>
<dbReference type="STRING" id="312017.I7LZV3"/>
<dbReference type="InterPro" id="IPR020472">
    <property type="entry name" value="WD40_PAC1"/>
</dbReference>
<feature type="repeat" description="WD" evidence="3">
    <location>
        <begin position="223"/>
        <end position="264"/>
    </location>
</feature>
<name>I7LZV3_TETTS</name>
<dbReference type="SUPFAM" id="SSF50978">
    <property type="entry name" value="WD40 repeat-like"/>
    <property type="match status" value="1"/>
</dbReference>
<feature type="repeat" description="WD" evidence="3">
    <location>
        <begin position="265"/>
        <end position="296"/>
    </location>
</feature>
<evidence type="ECO:0000256" key="2">
    <source>
        <dbReference type="ARBA" id="ARBA00022737"/>
    </source>
</evidence>
<evidence type="ECO:0000313" key="5">
    <source>
        <dbReference type="Proteomes" id="UP000009168"/>
    </source>
</evidence>
<dbReference type="PANTHER" id="PTHR22847">
    <property type="entry name" value="WD40 REPEAT PROTEIN"/>
    <property type="match status" value="1"/>
</dbReference>
<keyword evidence="2" id="KW-0677">Repeat</keyword>
<dbReference type="Proteomes" id="UP000009168">
    <property type="component" value="Unassembled WGS sequence"/>
</dbReference>
<dbReference type="OrthoDB" id="285937at2759"/>
<dbReference type="InterPro" id="IPR015943">
    <property type="entry name" value="WD40/YVTN_repeat-like_dom_sf"/>
</dbReference>
<dbReference type="GO" id="GO:1990234">
    <property type="term" value="C:transferase complex"/>
    <property type="evidence" value="ECO:0007669"/>
    <property type="project" value="UniProtKB-ARBA"/>
</dbReference>
<protein>
    <submittedName>
        <fullName evidence="4">WD domain, G-beta repeat protein</fullName>
    </submittedName>
</protein>
<feature type="repeat" description="WD" evidence="3">
    <location>
        <begin position="308"/>
        <end position="348"/>
    </location>
</feature>
<dbReference type="CDD" id="cd00200">
    <property type="entry name" value="WD40"/>
    <property type="match status" value="1"/>
</dbReference>
<sequence length="558" mass="64545">MNCQTHKQEIVQVCLKKGCDNHLLCQKCLIIHPTDHTSEFVEKSRVFDSDGKVILMSRTYDNLKQRVNQTILNLKSQQIQLTDEIENLTFDFQRRLQAYLDEKLKQYKSEIRKFYHQLQNSLYTEQKKLQKVRIFPDDPYDTQINHFNDFKNQILRKVIDEVESVEFKAGQKQQAFISKSNYDNSYNRITQTIDQHPFVLLKVVNDIPFEQQCIQALSIQNKFYEHKDWINKLCYLDSNQIFASASSDSTIRVFDLNTDSEIAKMEGHIGAINTLLFWDETTLISGGLDKTIRVWDWQVQTDEQQTVLYGHDKPVRALVKLDEDLFASGGGERQVHIWSFQSKKLVKKLPECEDTILCLAKLHGDYMASGSSKGIITIYDYQRLNGNIIKFLTIHSGAVKSMLYMKDEQRLITGGDDNQIYIIKYMQVDHPYKLQGHKGGVTSLIYLNSPTFFGSAGWDGQIMLWDIEKREEVLSIQENENYIQSVIYMNDGKTLISGGSDQTIRVWTMKAQATLEELSMQLQSFANINENLDNSQNGIQGNHLETPRQGNCEVCNIF</sequence>
<dbReference type="KEGG" id="tet:TTHERM_00585360"/>
<evidence type="ECO:0000256" key="3">
    <source>
        <dbReference type="PROSITE-ProRule" id="PRU00221"/>
    </source>
</evidence>
<dbReference type="Pfam" id="PF00400">
    <property type="entry name" value="WD40"/>
    <property type="match status" value="6"/>
</dbReference>
<dbReference type="AlphaFoldDB" id="I7LZV3"/>
<reference evidence="5" key="1">
    <citation type="journal article" date="2006" name="PLoS Biol.">
        <title>Macronuclear genome sequence of the ciliate Tetrahymena thermophila, a model eukaryote.</title>
        <authorList>
            <person name="Eisen J.A."/>
            <person name="Coyne R.S."/>
            <person name="Wu M."/>
            <person name="Wu D."/>
            <person name="Thiagarajan M."/>
            <person name="Wortman J.R."/>
            <person name="Badger J.H."/>
            <person name="Ren Q."/>
            <person name="Amedeo P."/>
            <person name="Jones K.M."/>
            <person name="Tallon L.J."/>
            <person name="Delcher A.L."/>
            <person name="Salzberg S.L."/>
            <person name="Silva J.C."/>
            <person name="Haas B.J."/>
            <person name="Majoros W.H."/>
            <person name="Farzad M."/>
            <person name="Carlton J.M."/>
            <person name="Smith R.K. Jr."/>
            <person name="Garg J."/>
            <person name="Pearlman R.E."/>
            <person name="Karrer K.M."/>
            <person name="Sun L."/>
            <person name="Manning G."/>
            <person name="Elde N.C."/>
            <person name="Turkewitz A.P."/>
            <person name="Asai D.J."/>
            <person name="Wilkes D.E."/>
            <person name="Wang Y."/>
            <person name="Cai H."/>
            <person name="Collins K."/>
            <person name="Stewart B.A."/>
            <person name="Lee S.R."/>
            <person name="Wilamowska K."/>
            <person name="Weinberg Z."/>
            <person name="Ruzzo W.L."/>
            <person name="Wloga D."/>
            <person name="Gaertig J."/>
            <person name="Frankel J."/>
            <person name="Tsao C.-C."/>
            <person name="Gorovsky M.A."/>
            <person name="Keeling P.J."/>
            <person name="Waller R.F."/>
            <person name="Patron N.J."/>
            <person name="Cherry J.M."/>
            <person name="Stover N.A."/>
            <person name="Krieger C.J."/>
            <person name="del Toro C."/>
            <person name="Ryder H.F."/>
            <person name="Williamson S.C."/>
            <person name="Barbeau R.A."/>
            <person name="Hamilton E.P."/>
            <person name="Orias E."/>
        </authorList>
    </citation>
    <scope>NUCLEOTIDE SEQUENCE [LARGE SCALE GENOMIC DNA]</scope>
    <source>
        <strain evidence="5">SB210</strain>
    </source>
</reference>